<evidence type="ECO:0000256" key="4">
    <source>
        <dbReference type="ARBA" id="ARBA00022723"/>
    </source>
</evidence>
<feature type="binding site" evidence="7">
    <location>
        <begin position="95"/>
        <end position="97"/>
    </location>
    <ligand>
        <name>ATP</name>
        <dbReference type="ChEBI" id="CHEBI:30616"/>
    </ligand>
</feature>
<dbReference type="AlphaFoldDB" id="A0A5A8CMD4"/>
<evidence type="ECO:0000313" key="11">
    <source>
        <dbReference type="EMBL" id="KAA0145936.1"/>
    </source>
</evidence>
<dbReference type="InterPro" id="IPR013815">
    <property type="entry name" value="ATP_grasp_subdomain_1"/>
</dbReference>
<evidence type="ECO:0000313" key="14">
    <source>
        <dbReference type="EMBL" id="KAA0173906.1"/>
    </source>
</evidence>
<dbReference type="InterPro" id="IPR013650">
    <property type="entry name" value="ATP-grasp_succ-CoA_synth-type"/>
</dbReference>
<dbReference type="EMBL" id="VLTL01000335">
    <property type="protein sequence ID" value="KAA0145936.1"/>
    <property type="molecule type" value="Genomic_DNA"/>
</dbReference>
<dbReference type="GO" id="GO:0004775">
    <property type="term" value="F:succinate-CoA ligase (ADP-forming) activity"/>
    <property type="evidence" value="ECO:0007669"/>
    <property type="project" value="UniProtKB-UniRule"/>
</dbReference>
<keyword evidence="16" id="KW-1185">Reference proteome</keyword>
<proteinExistence type="inferred from homology"/>
<comment type="cofactor">
    <cofactor evidence="7">
        <name>Mg(2+)</name>
        <dbReference type="ChEBI" id="CHEBI:18420"/>
    </cofactor>
    <text evidence="7">Binds 1 Mg(2+) ion per subunit.</text>
</comment>
<keyword evidence="2 7" id="KW-0816">Tricarboxylic acid cycle</keyword>
<dbReference type="Gene3D" id="3.30.470.20">
    <property type="entry name" value="ATP-grasp fold, B domain"/>
    <property type="match status" value="1"/>
</dbReference>
<comment type="caution">
    <text evidence="12">The sequence shown here is derived from an EMBL/GenBank/DDBJ whole genome shotgun (WGS) entry which is preliminary data.</text>
</comment>
<dbReference type="GO" id="GO:0042709">
    <property type="term" value="C:succinate-CoA ligase complex"/>
    <property type="evidence" value="ECO:0007669"/>
    <property type="project" value="TreeGrafter"/>
</dbReference>
<dbReference type="OMA" id="KQMIGNR"/>
<evidence type="ECO:0000259" key="10">
    <source>
        <dbReference type="PROSITE" id="PS50975"/>
    </source>
</evidence>
<evidence type="ECO:0000256" key="6">
    <source>
        <dbReference type="ARBA" id="ARBA00022842"/>
    </source>
</evidence>
<dbReference type="Gene3D" id="3.30.1490.20">
    <property type="entry name" value="ATP-grasp fold, A domain"/>
    <property type="match status" value="1"/>
</dbReference>
<evidence type="ECO:0000256" key="3">
    <source>
        <dbReference type="ARBA" id="ARBA00022598"/>
    </source>
</evidence>
<dbReference type="Pfam" id="PF00549">
    <property type="entry name" value="Ligase_CoA"/>
    <property type="match status" value="1"/>
</dbReference>
<evidence type="ECO:0000313" key="16">
    <source>
        <dbReference type="Proteomes" id="UP000323011"/>
    </source>
</evidence>
<comment type="subcellular location">
    <subcellularLocation>
        <location evidence="7">Mitochondrion</location>
    </subcellularLocation>
</comment>
<comment type="subunit">
    <text evidence="7 9">Heterodimer of an alpha and a beta subunit.</text>
</comment>
<dbReference type="UniPathway" id="UPA00223">
    <property type="reaction ID" value="UER00999"/>
</dbReference>
<evidence type="ECO:0000256" key="2">
    <source>
        <dbReference type="ARBA" id="ARBA00022532"/>
    </source>
</evidence>
<dbReference type="EMBL" id="VLTN01000014">
    <property type="protein sequence ID" value="KAA0153868.1"/>
    <property type="molecule type" value="Genomic_DNA"/>
</dbReference>
<feature type="binding site" evidence="7">
    <location>
        <position position="156"/>
    </location>
    <ligand>
        <name>ATP</name>
        <dbReference type="ChEBI" id="CHEBI:30616"/>
    </ligand>
</feature>
<dbReference type="FunFam" id="3.30.470.20:FF:000002">
    <property type="entry name" value="Succinate--CoA ligase [ADP-forming] subunit beta"/>
    <property type="match status" value="1"/>
</dbReference>
<name>A0A5A8CMD4_CAFRO</name>
<dbReference type="FunFam" id="3.40.50.261:FF:000001">
    <property type="entry name" value="Succinate--CoA ligase [ADP-forming] subunit beta"/>
    <property type="match status" value="1"/>
</dbReference>
<dbReference type="InterPro" id="IPR017866">
    <property type="entry name" value="Succ-CoA_synthase_bsu_CS"/>
</dbReference>
<dbReference type="SUPFAM" id="SSF52210">
    <property type="entry name" value="Succinyl-CoA synthetase domains"/>
    <property type="match status" value="1"/>
</dbReference>
<sequence length="443" mass="45949">MLARAAAASSAVARAAAAAGPRSVAANPAIVGSAAQRFLNLHEYQSKELMEKYGVRVQKGDVAHDAASAGAVSEKLKSENPGAELIVKAQIHAGGRGKGTFTNGFKGGVHICTDAATASEKAEGMIGGFLVTKQTGPEGQLVSKILINEGITIDSEYYFAILMDRAYGGPVIVASTEGGMDIEEVAEKNPSAIIKEPVDIATGLLEAQSEAVAAKLGFEGDMKAKAAKQFRALYDLFIGSDATQVEINPLAIGAIPGAGEERHVFAVDAKLNFDDNAAYRQKDIFAMRDIHMEDPRDWEAEKAGLNYIGLDGSIGCLVNGAGLAMATMDIVKLHGGSPANFLDVGGGATADQVATAFRLITSDPNVKGLLVNIFGGIMKCDTIAEGIVAAAKEVGLKVPLVVRLEGTNVEAGKQILRDSGVALITADDLDDAAAKAVKAVQEA</sequence>
<evidence type="ECO:0000313" key="13">
    <source>
        <dbReference type="EMBL" id="KAA0163144.1"/>
    </source>
</evidence>
<feature type="binding site" evidence="7">
    <location>
        <position position="88"/>
    </location>
    <ligand>
        <name>ATP</name>
        <dbReference type="ChEBI" id="CHEBI:30616"/>
    </ligand>
</feature>
<dbReference type="Gene3D" id="3.40.50.261">
    <property type="entry name" value="Succinyl-CoA synthetase domains"/>
    <property type="match status" value="1"/>
</dbReference>
<dbReference type="EMBL" id="VLTM01000023">
    <property type="protein sequence ID" value="KAA0163144.1"/>
    <property type="molecule type" value="Genomic_DNA"/>
</dbReference>
<evidence type="ECO:0000256" key="5">
    <source>
        <dbReference type="ARBA" id="ARBA00022741"/>
    </source>
</evidence>
<dbReference type="InterPro" id="IPR005811">
    <property type="entry name" value="SUCC_ACL_C"/>
</dbReference>
<dbReference type="InterPro" id="IPR011761">
    <property type="entry name" value="ATP-grasp"/>
</dbReference>
<dbReference type="NCBIfam" id="NF001913">
    <property type="entry name" value="PRK00696.1"/>
    <property type="match status" value="1"/>
</dbReference>
<dbReference type="OrthoDB" id="1552at2759"/>
<dbReference type="GO" id="GO:0006104">
    <property type="term" value="P:succinyl-CoA metabolic process"/>
    <property type="evidence" value="ECO:0007669"/>
    <property type="project" value="TreeGrafter"/>
</dbReference>
<dbReference type="EC" id="6.2.1.5" evidence="7"/>
<keyword evidence="4 7" id="KW-0479">Metal-binding</keyword>
<feature type="binding site" evidence="7">
    <location>
        <begin position="376"/>
        <end position="378"/>
    </location>
    <ligand>
        <name>substrate</name>
        <note>ligand shared with subunit alpha</note>
    </ligand>
</feature>
<evidence type="ECO:0000256" key="8">
    <source>
        <dbReference type="PROSITE-ProRule" id="PRU00409"/>
    </source>
</evidence>
<evidence type="ECO:0000313" key="12">
    <source>
        <dbReference type="EMBL" id="KAA0153868.1"/>
    </source>
</evidence>
<dbReference type="Pfam" id="PF08442">
    <property type="entry name" value="ATP-grasp_2"/>
    <property type="match status" value="1"/>
</dbReference>
<reference evidence="15 16" key="1">
    <citation type="submission" date="2019-07" db="EMBL/GenBank/DDBJ databases">
        <title>Genomes of Cafeteria roenbergensis.</title>
        <authorList>
            <person name="Fischer M.G."/>
            <person name="Hackl T."/>
            <person name="Roman M."/>
        </authorList>
    </citation>
    <scope>NUCLEOTIDE SEQUENCE [LARGE SCALE GENOMIC DNA]</scope>
    <source>
        <strain evidence="12 16">BVI</strain>
        <strain evidence="13 18">Cflag</strain>
        <strain evidence="14 15">E4-10P</strain>
        <strain evidence="11 17">RCC970-E3</strain>
    </source>
</reference>
<protein>
    <recommendedName>
        <fullName evidence="7">Succinate--CoA ligase [ADP-forming] subunit beta, mitochondrial</fullName>
        <ecNumber evidence="7">6.2.1.5</ecNumber>
    </recommendedName>
    <alternativeName>
        <fullName evidence="7">Succinyl-CoA synthetase beta chain</fullName>
        <shortName evidence="7">SCS-beta</shortName>
    </alternativeName>
</protein>
<comment type="similarity">
    <text evidence="7 9">Belongs to the succinate/malate CoA ligase beta subunit family.</text>
</comment>
<feature type="binding site" evidence="7">
    <location>
        <position position="319"/>
    </location>
    <ligand>
        <name>substrate</name>
        <note>ligand shared with subunit alpha</note>
    </ligand>
</feature>
<comment type="function">
    <text evidence="7">Succinyl-CoA synthetase functions in the citric acid cycle (TCA), coupling the hydrolysis of succinyl-CoA to the synthesis of ATP and thus represents the only step of substrate-level phosphorylation in the TCA. The beta subunit provides nucleotide specificity of the enzyme and binds the substrate succinate, while the binding sites for coenzyme A and phosphate are found in the alpha subunit.</text>
</comment>
<evidence type="ECO:0000313" key="17">
    <source>
        <dbReference type="Proteomes" id="UP000324907"/>
    </source>
</evidence>
<dbReference type="GO" id="GO:0005524">
    <property type="term" value="F:ATP binding"/>
    <property type="evidence" value="ECO:0007669"/>
    <property type="project" value="UniProtKB-UniRule"/>
</dbReference>
<accession>A0A5A8CMD4</accession>
<gene>
    <name evidence="14" type="ORF">FNF27_04664</name>
    <name evidence="11" type="ORF">FNF28_07765</name>
    <name evidence="12" type="ORF">FNF29_02858</name>
    <name evidence="13" type="ORF">FNF31_02969</name>
</gene>
<dbReference type="SUPFAM" id="SSF56059">
    <property type="entry name" value="Glutathione synthetase ATP-binding domain-like"/>
    <property type="match status" value="1"/>
</dbReference>
<evidence type="ECO:0000256" key="9">
    <source>
        <dbReference type="RuleBase" id="RU361258"/>
    </source>
</evidence>
<dbReference type="GO" id="GO:0005739">
    <property type="term" value="C:mitochondrion"/>
    <property type="evidence" value="ECO:0007669"/>
    <property type="project" value="UniProtKB-SubCell"/>
</dbReference>
<feature type="domain" description="ATP-grasp" evidence="10">
    <location>
        <begin position="47"/>
        <end position="97"/>
    </location>
</feature>
<dbReference type="Proteomes" id="UP000325113">
    <property type="component" value="Unassembled WGS sequence"/>
</dbReference>
<dbReference type="GO" id="GO:0006099">
    <property type="term" value="P:tricarboxylic acid cycle"/>
    <property type="evidence" value="ECO:0007669"/>
    <property type="project" value="UniProtKB-UniRule"/>
</dbReference>
<dbReference type="Proteomes" id="UP000322899">
    <property type="component" value="Unassembled WGS sequence"/>
</dbReference>
<dbReference type="HAMAP" id="MF_00558">
    <property type="entry name" value="Succ_CoA_beta"/>
    <property type="match status" value="1"/>
</dbReference>
<dbReference type="GO" id="GO:0000287">
    <property type="term" value="F:magnesium ion binding"/>
    <property type="evidence" value="ECO:0007669"/>
    <property type="project" value="UniProtKB-UniRule"/>
</dbReference>
<keyword evidence="6 7" id="KW-0460">Magnesium</keyword>
<feature type="binding site" evidence="7">
    <location>
        <position position="248"/>
    </location>
    <ligand>
        <name>Mg(2+)</name>
        <dbReference type="ChEBI" id="CHEBI:18420"/>
    </ligand>
</feature>
<feature type="binding site" evidence="7">
    <location>
        <position position="268"/>
    </location>
    <ligand>
        <name>Mg(2+)</name>
        <dbReference type="ChEBI" id="CHEBI:18420"/>
    </ligand>
</feature>
<dbReference type="PROSITE" id="PS50975">
    <property type="entry name" value="ATP_GRASP"/>
    <property type="match status" value="1"/>
</dbReference>
<dbReference type="NCBIfam" id="TIGR01016">
    <property type="entry name" value="sucCoAbeta"/>
    <property type="match status" value="1"/>
</dbReference>
<keyword evidence="7 8" id="KW-0067">ATP-binding</keyword>
<keyword evidence="3 7" id="KW-0436">Ligase</keyword>
<keyword evidence="5 7" id="KW-0547">Nucleotide-binding</keyword>
<comment type="catalytic activity">
    <reaction evidence="7">
        <text>succinate + ATP + CoA = succinyl-CoA + ADP + phosphate</text>
        <dbReference type="Rhea" id="RHEA:17661"/>
        <dbReference type="ChEBI" id="CHEBI:30031"/>
        <dbReference type="ChEBI" id="CHEBI:30616"/>
        <dbReference type="ChEBI" id="CHEBI:43474"/>
        <dbReference type="ChEBI" id="CHEBI:57287"/>
        <dbReference type="ChEBI" id="CHEBI:57292"/>
        <dbReference type="ChEBI" id="CHEBI:456216"/>
        <dbReference type="EC" id="6.2.1.5"/>
    </reaction>
</comment>
<dbReference type="InterPro" id="IPR016102">
    <property type="entry name" value="Succinyl-CoA_synth-like"/>
</dbReference>
<dbReference type="Proteomes" id="UP000324907">
    <property type="component" value="Unassembled WGS sequence"/>
</dbReference>
<dbReference type="PIRSF" id="PIRSF001554">
    <property type="entry name" value="SucCS_beta"/>
    <property type="match status" value="1"/>
</dbReference>
<keyword evidence="7" id="KW-0496">Mitochondrion</keyword>
<dbReference type="EMBL" id="VLTO01000028">
    <property type="protein sequence ID" value="KAA0173906.1"/>
    <property type="molecule type" value="Genomic_DNA"/>
</dbReference>
<dbReference type="PROSITE" id="PS01217">
    <property type="entry name" value="SUCCINYL_COA_LIG_3"/>
    <property type="match status" value="1"/>
</dbReference>
<dbReference type="PANTHER" id="PTHR11815">
    <property type="entry name" value="SUCCINYL-COA SYNTHETASE BETA CHAIN"/>
    <property type="match status" value="1"/>
</dbReference>
<evidence type="ECO:0000256" key="7">
    <source>
        <dbReference type="HAMAP-Rule" id="MF_03219"/>
    </source>
</evidence>
<evidence type="ECO:0000256" key="1">
    <source>
        <dbReference type="ARBA" id="ARBA00005064"/>
    </source>
</evidence>
<dbReference type="InterPro" id="IPR005809">
    <property type="entry name" value="Succ_CoA_ligase-like_bsu"/>
</dbReference>
<dbReference type="Proteomes" id="UP000323011">
    <property type="component" value="Unassembled WGS sequence"/>
</dbReference>
<evidence type="ECO:0000313" key="15">
    <source>
        <dbReference type="Proteomes" id="UP000322899"/>
    </source>
</evidence>
<dbReference type="PANTHER" id="PTHR11815:SF10">
    <property type="entry name" value="SUCCINATE--COA LIGASE [GDP-FORMING] SUBUNIT BETA, MITOCHONDRIAL"/>
    <property type="match status" value="1"/>
</dbReference>
<comment type="pathway">
    <text evidence="1 7">Carbohydrate metabolism; tricarboxylic acid cycle; succinate from succinyl-CoA (ligase route): step 1/1.</text>
</comment>
<organism evidence="12 16">
    <name type="scientific">Cafeteria roenbergensis</name>
    <name type="common">Marine flagellate</name>
    <dbReference type="NCBI Taxonomy" id="33653"/>
    <lineage>
        <taxon>Eukaryota</taxon>
        <taxon>Sar</taxon>
        <taxon>Stramenopiles</taxon>
        <taxon>Bigyra</taxon>
        <taxon>Opalozoa</taxon>
        <taxon>Bicosoecida</taxon>
        <taxon>Cafeteriaceae</taxon>
        <taxon>Cafeteria</taxon>
    </lineage>
</organism>
<evidence type="ECO:0000313" key="18">
    <source>
        <dbReference type="Proteomes" id="UP000325113"/>
    </source>
</evidence>